<evidence type="ECO:0000313" key="2">
    <source>
        <dbReference type="Proteomes" id="UP000239757"/>
    </source>
</evidence>
<organism evidence="1 2">
    <name type="scientific">Gossypium barbadense</name>
    <name type="common">Sea Island cotton</name>
    <name type="synonym">Hibiscus barbadensis</name>
    <dbReference type="NCBI Taxonomy" id="3634"/>
    <lineage>
        <taxon>Eukaryota</taxon>
        <taxon>Viridiplantae</taxon>
        <taxon>Streptophyta</taxon>
        <taxon>Embryophyta</taxon>
        <taxon>Tracheophyta</taxon>
        <taxon>Spermatophyta</taxon>
        <taxon>Magnoliopsida</taxon>
        <taxon>eudicotyledons</taxon>
        <taxon>Gunneridae</taxon>
        <taxon>Pentapetalae</taxon>
        <taxon>rosids</taxon>
        <taxon>malvids</taxon>
        <taxon>Malvales</taxon>
        <taxon>Malvaceae</taxon>
        <taxon>Malvoideae</taxon>
        <taxon>Gossypium</taxon>
    </lineage>
</organism>
<sequence>MRKLAKDKELTSIIIGLRFIVIANSIYEKESPELLMIEIMKGRSENNKVDGINNHKSDLVKIRSSGLKGLMGMNLMPNWYSTSIPPNVVDTRMDILEESMILVNEAITTMASAIAMVVYEQIGKGGNEGGSKWFC</sequence>
<protein>
    <submittedName>
        <fullName evidence="1">Uncharacterized protein</fullName>
    </submittedName>
</protein>
<dbReference type="AlphaFoldDB" id="A0A2P5XW97"/>
<gene>
    <name evidence="1" type="ORF">GOBAR_AA13042</name>
</gene>
<evidence type="ECO:0000313" key="1">
    <source>
        <dbReference type="EMBL" id="PPS07617.1"/>
    </source>
</evidence>
<proteinExistence type="predicted"/>
<accession>A0A2P5XW97</accession>
<name>A0A2P5XW97_GOSBA</name>
<dbReference type="EMBL" id="KZ664118">
    <property type="protein sequence ID" value="PPS07617.1"/>
    <property type="molecule type" value="Genomic_DNA"/>
</dbReference>
<dbReference type="Proteomes" id="UP000239757">
    <property type="component" value="Unassembled WGS sequence"/>
</dbReference>
<reference evidence="1 2" key="1">
    <citation type="submission" date="2015-01" db="EMBL/GenBank/DDBJ databases">
        <title>Genome of allotetraploid Gossypium barbadense reveals genomic plasticity and fiber elongation in cotton evolution.</title>
        <authorList>
            <person name="Chen X."/>
            <person name="Liu X."/>
            <person name="Zhao B."/>
            <person name="Zheng H."/>
            <person name="Hu Y."/>
            <person name="Lu G."/>
            <person name="Yang C."/>
            <person name="Chen J."/>
            <person name="Shan C."/>
            <person name="Zhang L."/>
            <person name="Zhou Y."/>
            <person name="Wang L."/>
            <person name="Guo W."/>
            <person name="Bai Y."/>
            <person name="Ruan J."/>
            <person name="Shangguan X."/>
            <person name="Mao Y."/>
            <person name="Jiang J."/>
            <person name="Zhu Y."/>
            <person name="Lei J."/>
            <person name="Kang H."/>
            <person name="Chen S."/>
            <person name="He X."/>
            <person name="Wang R."/>
            <person name="Wang Y."/>
            <person name="Chen J."/>
            <person name="Wang L."/>
            <person name="Yu S."/>
            <person name="Wang B."/>
            <person name="Wei J."/>
            <person name="Song S."/>
            <person name="Lu X."/>
            <person name="Gao Z."/>
            <person name="Gu W."/>
            <person name="Deng X."/>
            <person name="Ma D."/>
            <person name="Wang S."/>
            <person name="Liang W."/>
            <person name="Fang L."/>
            <person name="Cai C."/>
            <person name="Zhu X."/>
            <person name="Zhou B."/>
            <person name="Zhang Y."/>
            <person name="Chen Z."/>
            <person name="Xu S."/>
            <person name="Zhu R."/>
            <person name="Wang S."/>
            <person name="Zhang T."/>
            <person name="Zhao G."/>
        </authorList>
    </citation>
    <scope>NUCLEOTIDE SEQUENCE [LARGE SCALE GENOMIC DNA]</scope>
    <source>
        <strain evidence="2">cv. Xinhai21</strain>
        <tissue evidence="1">Leaf</tissue>
    </source>
</reference>